<keyword evidence="2" id="KW-1185">Reference proteome</keyword>
<dbReference type="Proteomes" id="UP000256686">
    <property type="component" value="Unassembled WGS sequence"/>
</dbReference>
<organism evidence="1 2">
    <name type="scientific">Chryseobacterium pennae</name>
    <dbReference type="NCBI Taxonomy" id="2258962"/>
    <lineage>
        <taxon>Bacteria</taxon>
        <taxon>Pseudomonadati</taxon>
        <taxon>Bacteroidota</taxon>
        <taxon>Flavobacteriia</taxon>
        <taxon>Flavobacteriales</taxon>
        <taxon>Weeksellaceae</taxon>
        <taxon>Chryseobacterium group</taxon>
        <taxon>Chryseobacterium</taxon>
    </lineage>
</organism>
<sequence>MAFLLTIIYLYQYKDHLRNTRVSFAKDSAYAIEVTDINNYYPFALNSQLQHLKKTMGKDILLHIKMQIN</sequence>
<reference evidence="2" key="1">
    <citation type="submission" date="2018-06" db="EMBL/GenBank/DDBJ databases">
        <authorList>
            <person name="Lum Nde A."/>
            <person name="Hugo C."/>
        </authorList>
    </citation>
    <scope>NUCLEOTIDE SEQUENCE [LARGE SCALE GENOMIC DNA]</scope>
    <source>
        <strain evidence="2">1_F178</strain>
    </source>
</reference>
<accession>A0A3D9C0M5</accession>
<proteinExistence type="predicted"/>
<dbReference type="EMBL" id="QNVT01000063">
    <property type="protein sequence ID" value="REC59041.1"/>
    <property type="molecule type" value="Genomic_DNA"/>
</dbReference>
<evidence type="ECO:0000313" key="1">
    <source>
        <dbReference type="EMBL" id="REC59041.1"/>
    </source>
</evidence>
<name>A0A3D9C0M5_9FLAO</name>
<protein>
    <submittedName>
        <fullName evidence="1">Uncharacterized protein</fullName>
    </submittedName>
</protein>
<gene>
    <name evidence="1" type="ORF">DRF65_28100</name>
</gene>
<dbReference type="AlphaFoldDB" id="A0A3D9C0M5"/>
<comment type="caution">
    <text evidence="1">The sequence shown here is derived from an EMBL/GenBank/DDBJ whole genome shotgun (WGS) entry which is preliminary data.</text>
</comment>
<evidence type="ECO:0000313" key="2">
    <source>
        <dbReference type="Proteomes" id="UP000256686"/>
    </source>
</evidence>